<sequence length="216" mass="24388">LNMPGETTEGLIAAIRLYNRCKPVIVNFGSLIYLPKTQIVEHGLKYGEITEDDVKLINKGLDPMAGKSNIERFKGKESVINYSIITFLLIVVTLLPRGFFERLLKTEFYNSKLQIPSIVLVLLEVASKFKARQGYIYLSAVKYSIYYGFIRKLLRFFGKDVLDQAHNIDDGILNDGMFSAGGLDALSSDDSFTGNSSWSFDQKPVYKEKELVTPEH</sequence>
<evidence type="ECO:0000313" key="2">
    <source>
        <dbReference type="EMBL" id="SVD45186.1"/>
    </source>
</evidence>
<feature type="non-terminal residue" evidence="2">
    <location>
        <position position="1"/>
    </location>
</feature>
<organism evidence="2">
    <name type="scientific">marine metagenome</name>
    <dbReference type="NCBI Taxonomy" id="408172"/>
    <lineage>
        <taxon>unclassified sequences</taxon>
        <taxon>metagenomes</taxon>
        <taxon>ecological metagenomes</taxon>
    </lineage>
</organism>
<reference evidence="2" key="1">
    <citation type="submission" date="2018-05" db="EMBL/GenBank/DDBJ databases">
        <authorList>
            <person name="Lanie J.A."/>
            <person name="Ng W.-L."/>
            <person name="Kazmierczak K.M."/>
            <person name="Andrzejewski T.M."/>
            <person name="Davidsen T.M."/>
            <person name="Wayne K.J."/>
            <person name="Tettelin H."/>
            <person name="Glass J.I."/>
            <person name="Rusch D."/>
            <person name="Podicherti R."/>
            <person name="Tsui H.-C.T."/>
            <person name="Winkler M.E."/>
        </authorList>
    </citation>
    <scope>NUCLEOTIDE SEQUENCE</scope>
</reference>
<gene>
    <name evidence="2" type="ORF">METZ01_LOCUS398040</name>
</gene>
<dbReference type="AlphaFoldDB" id="A0A382VF87"/>
<evidence type="ECO:0000256" key="1">
    <source>
        <dbReference type="SAM" id="Phobius"/>
    </source>
</evidence>
<keyword evidence="1" id="KW-0472">Membrane</keyword>
<proteinExistence type="predicted"/>
<keyword evidence="1" id="KW-1133">Transmembrane helix</keyword>
<feature type="transmembrane region" description="Helical" evidence="1">
    <location>
        <begin position="79"/>
        <end position="100"/>
    </location>
</feature>
<keyword evidence="1" id="KW-0812">Transmembrane</keyword>
<accession>A0A382VF87</accession>
<name>A0A382VF87_9ZZZZ</name>
<protein>
    <submittedName>
        <fullName evidence="2">Uncharacterized protein</fullName>
    </submittedName>
</protein>
<dbReference type="EMBL" id="UINC01151525">
    <property type="protein sequence ID" value="SVD45186.1"/>
    <property type="molecule type" value="Genomic_DNA"/>
</dbReference>